<evidence type="ECO:0000313" key="2">
    <source>
        <dbReference type="Proteomes" id="UP000887574"/>
    </source>
</evidence>
<keyword evidence="2" id="KW-1185">Reference proteome</keyword>
<accession>A0A915DGD7</accession>
<reference evidence="3" key="1">
    <citation type="submission" date="2022-11" db="UniProtKB">
        <authorList>
            <consortium name="WormBaseParasite"/>
        </authorList>
    </citation>
    <scope>IDENTIFICATION</scope>
</reference>
<dbReference type="AlphaFoldDB" id="A0A915DGD7"/>
<evidence type="ECO:0000313" key="3">
    <source>
        <dbReference type="WBParaSite" id="jg18977"/>
    </source>
</evidence>
<name>A0A915DGD7_9BILA</name>
<feature type="compositionally biased region" description="Polar residues" evidence="1">
    <location>
        <begin position="1"/>
        <end position="17"/>
    </location>
</feature>
<sequence length="133" mass="14427">MASTSKPIAFNNNNSAKSVGPIPANNGPPHLHLANAFPPPHNMPPQVLSPQFMHAAQAHQAAQAQHHQAMHAQQHHMMAVQRVTMMINRPPYSQSNCSGAQSIASTSSCSMGIQVDMVQEPWYHPLACILQPL</sequence>
<protein>
    <submittedName>
        <fullName evidence="3">Uncharacterized protein</fullName>
    </submittedName>
</protein>
<feature type="region of interest" description="Disordered" evidence="1">
    <location>
        <begin position="1"/>
        <end position="39"/>
    </location>
</feature>
<dbReference type="Proteomes" id="UP000887574">
    <property type="component" value="Unplaced"/>
</dbReference>
<proteinExistence type="predicted"/>
<dbReference type="WBParaSite" id="jg18977">
    <property type="protein sequence ID" value="jg18977"/>
    <property type="gene ID" value="jg18977"/>
</dbReference>
<organism evidence="2 3">
    <name type="scientific">Ditylenchus dipsaci</name>
    <dbReference type="NCBI Taxonomy" id="166011"/>
    <lineage>
        <taxon>Eukaryota</taxon>
        <taxon>Metazoa</taxon>
        <taxon>Ecdysozoa</taxon>
        <taxon>Nematoda</taxon>
        <taxon>Chromadorea</taxon>
        <taxon>Rhabditida</taxon>
        <taxon>Tylenchina</taxon>
        <taxon>Tylenchomorpha</taxon>
        <taxon>Sphaerularioidea</taxon>
        <taxon>Anguinidae</taxon>
        <taxon>Anguininae</taxon>
        <taxon>Ditylenchus</taxon>
    </lineage>
</organism>
<evidence type="ECO:0000256" key="1">
    <source>
        <dbReference type="SAM" id="MobiDB-lite"/>
    </source>
</evidence>